<dbReference type="EC" id="2.1.1.222" evidence="2"/>
<dbReference type="PANTHER" id="PTHR33990">
    <property type="entry name" value="PROTEIN YJDN-RELATED"/>
    <property type="match status" value="1"/>
</dbReference>
<dbReference type="InterPro" id="IPR028973">
    <property type="entry name" value="PhnB-like"/>
</dbReference>
<sequence>MENTPESTQKITPFLWFDNQAEEAMQHYTSIFKNSRINSVSRYGEGGPGPKGTVMTASFSLNGQEFVALNGGPLYKFTEAISFVINCETQEEIDDLWEKLSAGGEEGRCGWLKDKFGLSWQIVPPVLSKLLGDPDRAKANRVMQAMLKMKKIDIPTLKQAYEAETLEVQ</sequence>
<dbReference type="InterPro" id="IPR029068">
    <property type="entry name" value="Glyas_Bleomycin-R_OHBP_Dase"/>
</dbReference>
<evidence type="ECO:0000313" key="2">
    <source>
        <dbReference type="EMBL" id="RDC62351.1"/>
    </source>
</evidence>
<feature type="domain" description="PhnB-like" evidence="1">
    <location>
        <begin position="9"/>
        <end position="123"/>
    </location>
</feature>
<dbReference type="CDD" id="cd06588">
    <property type="entry name" value="PhnB_like"/>
    <property type="match status" value="1"/>
</dbReference>
<evidence type="ECO:0000313" key="3">
    <source>
        <dbReference type="Proteomes" id="UP000253919"/>
    </source>
</evidence>
<name>A0A369QBS5_9BACT</name>
<dbReference type="InterPro" id="IPR009725">
    <property type="entry name" value="3_dmu_93_MTrfase"/>
</dbReference>
<comment type="caution">
    <text evidence="2">The sequence shown here is derived from an EMBL/GenBank/DDBJ whole genome shotgun (WGS) entry which is preliminary data.</text>
</comment>
<dbReference type="EC" id="2.1.1.64" evidence="2"/>
<dbReference type="AlphaFoldDB" id="A0A369QBS5"/>
<dbReference type="Proteomes" id="UP000253919">
    <property type="component" value="Unassembled WGS sequence"/>
</dbReference>
<dbReference type="GO" id="GO:0061542">
    <property type="term" value="F:3-demethylubiquinol 3-O-methyltransferase activity"/>
    <property type="evidence" value="ECO:0007669"/>
    <property type="project" value="UniProtKB-EC"/>
</dbReference>
<dbReference type="GO" id="GO:0102208">
    <property type="term" value="F:2-polyprenyl-6-hydroxyphenol methylase activity"/>
    <property type="evidence" value="ECO:0007669"/>
    <property type="project" value="UniProtKB-EC"/>
</dbReference>
<dbReference type="Pfam" id="PF06983">
    <property type="entry name" value="3-dmu-9_3-mt"/>
    <property type="match status" value="1"/>
</dbReference>
<keyword evidence="2" id="KW-0808">Transferase</keyword>
<dbReference type="RefSeq" id="WP_115371807.1">
    <property type="nucleotide sequence ID" value="NZ_QASA01000001.1"/>
</dbReference>
<dbReference type="SUPFAM" id="SSF54593">
    <property type="entry name" value="Glyoxalase/Bleomycin resistance protein/Dihydroxybiphenyl dioxygenase"/>
    <property type="match status" value="1"/>
</dbReference>
<dbReference type="PIRSF" id="PIRSF021700">
    <property type="entry name" value="3_dmu_93_MTrfase"/>
    <property type="match status" value="1"/>
</dbReference>
<dbReference type="Gene3D" id="3.10.180.10">
    <property type="entry name" value="2,3-Dihydroxybiphenyl 1,2-Dioxygenase, domain 1"/>
    <property type="match status" value="1"/>
</dbReference>
<keyword evidence="3" id="KW-1185">Reference proteome</keyword>
<accession>A0A369QBS5</accession>
<gene>
    <name evidence="2" type="primary">ubiG</name>
    <name evidence="2" type="ORF">AHMF7616_00944</name>
</gene>
<proteinExistence type="predicted"/>
<reference evidence="2 3" key="1">
    <citation type="submission" date="2018-04" db="EMBL/GenBank/DDBJ databases">
        <title>Adhaeribacter sp. HMF7616 genome sequencing and assembly.</title>
        <authorList>
            <person name="Kang H."/>
            <person name="Kang J."/>
            <person name="Cha I."/>
            <person name="Kim H."/>
            <person name="Joh K."/>
        </authorList>
    </citation>
    <scope>NUCLEOTIDE SEQUENCE [LARGE SCALE GENOMIC DNA]</scope>
    <source>
        <strain evidence="2 3">HMF7616</strain>
    </source>
</reference>
<dbReference type="GO" id="GO:0032259">
    <property type="term" value="P:methylation"/>
    <property type="evidence" value="ECO:0007669"/>
    <property type="project" value="UniProtKB-KW"/>
</dbReference>
<dbReference type="OrthoDB" id="9806473at2"/>
<keyword evidence="2" id="KW-0489">Methyltransferase</keyword>
<dbReference type="EMBL" id="QASA01000001">
    <property type="protein sequence ID" value="RDC62351.1"/>
    <property type="molecule type" value="Genomic_DNA"/>
</dbReference>
<organism evidence="2 3">
    <name type="scientific">Adhaeribacter pallidiroseus</name>
    <dbReference type="NCBI Taxonomy" id="2072847"/>
    <lineage>
        <taxon>Bacteria</taxon>
        <taxon>Pseudomonadati</taxon>
        <taxon>Bacteroidota</taxon>
        <taxon>Cytophagia</taxon>
        <taxon>Cytophagales</taxon>
        <taxon>Hymenobacteraceae</taxon>
        <taxon>Adhaeribacter</taxon>
    </lineage>
</organism>
<protein>
    <submittedName>
        <fullName evidence="2">2-polyprenyl-6-hydroxyphenol methylase</fullName>
        <ecNumber evidence="2">2.1.1.222</ecNumber>
        <ecNumber evidence="2">2.1.1.64</ecNumber>
    </submittedName>
</protein>
<evidence type="ECO:0000259" key="1">
    <source>
        <dbReference type="Pfam" id="PF06983"/>
    </source>
</evidence>